<dbReference type="AlphaFoldDB" id="A0A6J5CRP9"/>
<sequence>MNFEEYERDGQHVYAQMSTTVAAILTAAINAERDQYRMQLVKARAKQPVSLRRKLQQQRLAETTTLETEIKDLAGCRVIFYTNSDVTRFINSGIIQQNFEVLDVKIHHPRRDLEDATELYTSNHYIVALNPERIAFPEYADFAGMRCEIQIQTILNHAWAEMAHDTIYKAPELANFGGKAFDGIKARMKKVAQKYLVPAGYEFQKIASDFQRLVDGKALFDGDALEAIVTATDNNARLDAIEKLADNVLPFYDDLQAIYPDVVPRLLAAVEHARATPEKQIETPDGMLPATTSSDIVFAATDILKHYRYLDVDSTFDALCKLYGQAANSGEVKKLLELGKELSRHQLEVWQQYGSVVQEMLLVRIEALSGEQRIALHSLLTPMLTEILGTEIRGTTASSSAVTFHTGSVVASDRLRAIRTKAIELLKQQFRLARTDEERHSVLQALESGTRLPYQSVYSNELQRMVMDDMRTVIEFQTEVADSLSLELLRQAEVWIHRCYWNHVELPAALRDVPELAAARADLVAATIAFRDTANATTDFVIYKTLVGYDSVLQPAWHDEAFRYTQPAEYRTEQIDGFVAEVDETTAETWFDRIKRYARTESDDLATFPEFGKFLERLGETKPAIVLGYIARTEGPLARFLPAMLTGLTRSTERATAFSQIDTWLNAGEHLRRITWYLQFADPFDETVLKRALDSAIQHGDQIAVRNALVAAERQFADHPGTLVDAVFLPALRYLETCGDFSWLHLPLQTWYRSPIIGALDKAQAVTVLDTLVRYPRLESSVENVIATIAEKWPESVVTFLGVRQTLARLGDVPPNYDAVPFAVHELNSPLAAVPDVVLEGARAWFNDDPLVFTYDGGRLLASLFPDLAGGLNERLERLIDGGNERDLAFVLSVLRAFSGRTCIYDLTRKIVATLNAGNPLLEQVQLALRETGVVHGEYGFADLYAERKALLGPWLTDPSERVREFAEEQMRLLDQLIAAEHRSVETRSALRKLQYGEELDGRAGDE</sequence>
<dbReference type="RefSeq" id="WP_175054567.1">
    <property type="nucleotide sequence ID" value="NZ_CADIKC010000017.1"/>
</dbReference>
<dbReference type="Proteomes" id="UP000494255">
    <property type="component" value="Unassembled WGS sequence"/>
</dbReference>
<evidence type="ECO:0000313" key="3">
    <source>
        <dbReference type="Proteomes" id="UP000494255"/>
    </source>
</evidence>
<evidence type="ECO:0000259" key="1">
    <source>
        <dbReference type="SMART" id="SM00954"/>
    </source>
</evidence>
<dbReference type="CDD" id="cd05399">
    <property type="entry name" value="NT_Rel-Spo_like"/>
    <property type="match status" value="1"/>
</dbReference>
<dbReference type="SUPFAM" id="SSF81301">
    <property type="entry name" value="Nucleotidyltransferase"/>
    <property type="match status" value="1"/>
</dbReference>
<dbReference type="EMBL" id="CADIKC010000017">
    <property type="protein sequence ID" value="CAB3743931.1"/>
    <property type="molecule type" value="Genomic_DNA"/>
</dbReference>
<name>A0A6J5CRP9_9BURK</name>
<keyword evidence="3" id="KW-1185">Reference proteome</keyword>
<accession>A0A6J5CRP9</accession>
<reference evidence="2 3" key="1">
    <citation type="submission" date="2020-04" db="EMBL/GenBank/DDBJ databases">
        <authorList>
            <person name="De Canck E."/>
        </authorList>
    </citation>
    <scope>NUCLEOTIDE SEQUENCE [LARGE SCALE GENOMIC DNA]</scope>
    <source>
        <strain evidence="2 3">LMG 24238</strain>
    </source>
</reference>
<dbReference type="PANTHER" id="PTHR41773">
    <property type="entry name" value="GTP PYROPHOSPHATASE-RELATED"/>
    <property type="match status" value="1"/>
</dbReference>
<feature type="domain" description="RelA/SpoT" evidence="1">
    <location>
        <begin position="43"/>
        <end position="174"/>
    </location>
</feature>
<dbReference type="GO" id="GO:0015969">
    <property type="term" value="P:guanosine tetraphosphate metabolic process"/>
    <property type="evidence" value="ECO:0007669"/>
    <property type="project" value="InterPro"/>
</dbReference>
<dbReference type="GeneID" id="97045726"/>
<protein>
    <recommendedName>
        <fullName evidence="1">RelA/SpoT domain-containing protein</fullName>
    </recommendedName>
</protein>
<gene>
    <name evidence="2" type="ORF">LMG24238_07170</name>
</gene>
<proteinExistence type="predicted"/>
<dbReference type="InterPro" id="IPR007685">
    <property type="entry name" value="RelA_SpoT"/>
</dbReference>
<organism evidence="2 3">
    <name type="scientific">Paraburkholderia sediminicola</name>
    <dbReference type="NCBI Taxonomy" id="458836"/>
    <lineage>
        <taxon>Bacteria</taxon>
        <taxon>Pseudomonadati</taxon>
        <taxon>Pseudomonadota</taxon>
        <taxon>Betaproteobacteria</taxon>
        <taxon>Burkholderiales</taxon>
        <taxon>Burkholderiaceae</taxon>
        <taxon>Paraburkholderia</taxon>
    </lineage>
</organism>
<dbReference type="SMART" id="SM00954">
    <property type="entry name" value="RelA_SpoT"/>
    <property type="match status" value="1"/>
</dbReference>
<dbReference type="Gene3D" id="3.30.460.10">
    <property type="entry name" value="Beta Polymerase, domain 2"/>
    <property type="match status" value="1"/>
</dbReference>
<evidence type="ECO:0000313" key="2">
    <source>
        <dbReference type="EMBL" id="CAB3743931.1"/>
    </source>
</evidence>
<dbReference type="InterPro" id="IPR043519">
    <property type="entry name" value="NT_sf"/>
</dbReference>
<dbReference type="Pfam" id="PF04607">
    <property type="entry name" value="RelA_SpoT"/>
    <property type="match status" value="1"/>
</dbReference>
<dbReference type="PANTHER" id="PTHR41773:SF1">
    <property type="entry name" value="RELA_SPOT DOMAIN-CONTAINING PROTEIN"/>
    <property type="match status" value="1"/>
</dbReference>